<sequence length="616" mass="67389">MVTTNIRDILTTFSPSLDYFAINSGDGRIKVWDSISGQLQTEFTDIASSDADLYTTERGHLSVDYTCMKWLSLDRKKKRKLGSSLLVLGTGSGDVLALDVSSGQLKWSLNDCHPGGVNAISFSTQDSCIYTAGADGMICIIDPLTGNMSGKFRASTKAISSNSVSSDGKMLATAAAQLKVFSCSDHKKIQKFSGHPGTIRFMIFTEDGNYILSSAGGERYVAIWRIDGSKRQSASCVLAMEHPAVYLDCKCFRSDGVDDVGLYVLAISEAGVCYTWCGQNVEELRNAKPTKVLVSSDESVSKPYKGPVPAIFAAKIQGISGSSVAQVFIAYGLQVKPMFQKVLVHSGTDIRLNSSHDGILLPVPQSVTKPKKGMGAQNAVTALDRANVEDALLPIPRVSDIYQKKLKHKKKSNAAAMVGLMENDDQAELVEKKDAMIDVPSICLEKQLRQLNLLTHEDDKTIDSAMHMGIDLQADIPQKKMRAAVLSMGPSNAIKLLETLMIVWQSRTHKGKLVLPWIYCILVNYGHHMAAQDEAQILDSLLKITKSREVATQPLFQLSGRLQLVKAQIDKAAMRKTYMSSPSHQMDDDEDDGEDIDECRYGEEDDESELSSDTDS</sequence>
<dbReference type="Pfam" id="PF00400">
    <property type="entry name" value="WD40"/>
    <property type="match status" value="3"/>
</dbReference>
<dbReference type="PANTHER" id="PTHR45290:SF1">
    <property type="entry name" value="OS03G0300300 PROTEIN"/>
    <property type="match status" value="1"/>
</dbReference>
<dbReference type="SUPFAM" id="SSF50978">
    <property type="entry name" value="WD40 repeat-like"/>
    <property type="match status" value="1"/>
</dbReference>
<dbReference type="InterPro" id="IPR015943">
    <property type="entry name" value="WD40/YVTN_repeat-like_dom_sf"/>
</dbReference>
<keyword evidence="5" id="KW-1185">Reference proteome</keyword>
<dbReference type="SMART" id="SM00320">
    <property type="entry name" value="WD40"/>
    <property type="match status" value="4"/>
</dbReference>
<dbReference type="PROSITE" id="PS50082">
    <property type="entry name" value="WD_REPEATS_2"/>
    <property type="match status" value="2"/>
</dbReference>
<feature type="repeat" description="WD" evidence="1">
    <location>
        <begin position="13"/>
        <end position="42"/>
    </location>
</feature>
<dbReference type="Pfam" id="PF04003">
    <property type="entry name" value="Utp12"/>
    <property type="match status" value="1"/>
</dbReference>
<protein>
    <recommendedName>
        <fullName evidence="3">Small-subunit processome Utp12 domain-containing protein</fullName>
    </recommendedName>
</protein>
<organism evidence="4 5">
    <name type="scientific">Erythroxylum novogranatense</name>
    <dbReference type="NCBI Taxonomy" id="1862640"/>
    <lineage>
        <taxon>Eukaryota</taxon>
        <taxon>Viridiplantae</taxon>
        <taxon>Streptophyta</taxon>
        <taxon>Embryophyta</taxon>
        <taxon>Tracheophyta</taxon>
        <taxon>Spermatophyta</taxon>
        <taxon>Magnoliopsida</taxon>
        <taxon>eudicotyledons</taxon>
        <taxon>Gunneridae</taxon>
        <taxon>Pentapetalae</taxon>
        <taxon>rosids</taxon>
        <taxon>fabids</taxon>
        <taxon>Malpighiales</taxon>
        <taxon>Erythroxylaceae</taxon>
        <taxon>Erythroxylum</taxon>
    </lineage>
</organism>
<dbReference type="InterPro" id="IPR007148">
    <property type="entry name" value="SSU_processome_Utp12"/>
</dbReference>
<feature type="domain" description="Small-subunit processome Utp12" evidence="3">
    <location>
        <begin position="476"/>
        <end position="566"/>
    </location>
</feature>
<feature type="compositionally biased region" description="Acidic residues" evidence="2">
    <location>
        <begin position="587"/>
        <end position="616"/>
    </location>
</feature>
<dbReference type="Gene3D" id="2.130.10.10">
    <property type="entry name" value="YVTN repeat-like/Quinoprotein amine dehydrogenase"/>
    <property type="match status" value="1"/>
</dbReference>
<evidence type="ECO:0000256" key="1">
    <source>
        <dbReference type="PROSITE-ProRule" id="PRU00221"/>
    </source>
</evidence>
<dbReference type="Proteomes" id="UP001159364">
    <property type="component" value="Linkage Group LG05"/>
</dbReference>
<accession>A0AAV8TJV8</accession>
<evidence type="ECO:0000259" key="3">
    <source>
        <dbReference type="Pfam" id="PF04003"/>
    </source>
</evidence>
<feature type="region of interest" description="Disordered" evidence="2">
    <location>
        <begin position="576"/>
        <end position="616"/>
    </location>
</feature>
<name>A0AAV8TJV8_9ROSI</name>
<feature type="repeat" description="WD" evidence="1">
    <location>
        <begin position="192"/>
        <end position="234"/>
    </location>
</feature>
<dbReference type="AlphaFoldDB" id="A0AAV8TJV8"/>
<proteinExistence type="predicted"/>
<comment type="caution">
    <text evidence="4">The sequence shown here is derived from an EMBL/GenBank/DDBJ whole genome shotgun (WGS) entry which is preliminary data.</text>
</comment>
<reference evidence="4 5" key="1">
    <citation type="submission" date="2021-09" db="EMBL/GenBank/DDBJ databases">
        <title>Genomic insights and catalytic innovation underlie evolution of tropane alkaloids biosynthesis.</title>
        <authorList>
            <person name="Wang Y.-J."/>
            <person name="Tian T."/>
            <person name="Huang J.-P."/>
            <person name="Huang S.-X."/>
        </authorList>
    </citation>
    <scope>NUCLEOTIDE SEQUENCE [LARGE SCALE GENOMIC DNA]</scope>
    <source>
        <strain evidence="4">KIB-2018</strain>
        <tissue evidence="4">Leaf</tissue>
    </source>
</reference>
<evidence type="ECO:0000313" key="5">
    <source>
        <dbReference type="Proteomes" id="UP001159364"/>
    </source>
</evidence>
<dbReference type="InterPro" id="IPR001680">
    <property type="entry name" value="WD40_rpt"/>
</dbReference>
<keyword evidence="1" id="KW-0853">WD repeat</keyword>
<dbReference type="InterPro" id="IPR036322">
    <property type="entry name" value="WD40_repeat_dom_sf"/>
</dbReference>
<evidence type="ECO:0000256" key="2">
    <source>
        <dbReference type="SAM" id="MobiDB-lite"/>
    </source>
</evidence>
<gene>
    <name evidence="4" type="ORF">K2173_022458</name>
</gene>
<evidence type="ECO:0000313" key="4">
    <source>
        <dbReference type="EMBL" id="KAJ8766399.1"/>
    </source>
</evidence>
<dbReference type="PANTHER" id="PTHR45290">
    <property type="entry name" value="OS03G0300300 PROTEIN"/>
    <property type="match status" value="1"/>
</dbReference>
<dbReference type="EMBL" id="JAIWQS010000005">
    <property type="protein sequence ID" value="KAJ8766399.1"/>
    <property type="molecule type" value="Genomic_DNA"/>
</dbReference>